<dbReference type="EMBL" id="NMUH01004773">
    <property type="protein sequence ID" value="MQM10777.1"/>
    <property type="molecule type" value="Genomic_DNA"/>
</dbReference>
<gene>
    <name evidence="1" type="ORF">Taro_043675</name>
</gene>
<dbReference type="Proteomes" id="UP000652761">
    <property type="component" value="Unassembled WGS sequence"/>
</dbReference>
<comment type="caution">
    <text evidence="1">The sequence shown here is derived from an EMBL/GenBank/DDBJ whole genome shotgun (WGS) entry which is preliminary data.</text>
</comment>
<keyword evidence="2" id="KW-1185">Reference proteome</keyword>
<protein>
    <submittedName>
        <fullName evidence="1">Uncharacterized protein</fullName>
    </submittedName>
</protein>
<reference evidence="1" key="1">
    <citation type="submission" date="2017-07" db="EMBL/GenBank/DDBJ databases">
        <title>Taro Niue Genome Assembly and Annotation.</title>
        <authorList>
            <person name="Atibalentja N."/>
            <person name="Keating K."/>
            <person name="Fields C.J."/>
        </authorList>
    </citation>
    <scope>NUCLEOTIDE SEQUENCE</scope>
    <source>
        <strain evidence="1">Niue_2</strain>
        <tissue evidence="1">Leaf</tissue>
    </source>
</reference>
<organism evidence="1 2">
    <name type="scientific">Colocasia esculenta</name>
    <name type="common">Wild taro</name>
    <name type="synonym">Arum esculentum</name>
    <dbReference type="NCBI Taxonomy" id="4460"/>
    <lineage>
        <taxon>Eukaryota</taxon>
        <taxon>Viridiplantae</taxon>
        <taxon>Streptophyta</taxon>
        <taxon>Embryophyta</taxon>
        <taxon>Tracheophyta</taxon>
        <taxon>Spermatophyta</taxon>
        <taxon>Magnoliopsida</taxon>
        <taxon>Liliopsida</taxon>
        <taxon>Araceae</taxon>
        <taxon>Aroideae</taxon>
        <taxon>Colocasieae</taxon>
        <taxon>Colocasia</taxon>
    </lineage>
</organism>
<evidence type="ECO:0000313" key="1">
    <source>
        <dbReference type="EMBL" id="MQM10777.1"/>
    </source>
</evidence>
<proteinExistence type="predicted"/>
<sequence length="137" mass="15126">MVCGQPRIKDPVGLPLYWCRDGLTHRDIRRGVSPIGRDLIATRLAVAIRSLSRRVSWSPQGLLSRHFARSRQGCRGALPRRDGVVTALGVVTVPVLPRRLSPLLGTPILGSLLRECSELRACSSWQPTGRTLELRGK</sequence>
<dbReference type="AlphaFoldDB" id="A0A843WS07"/>
<name>A0A843WS07_COLES</name>
<evidence type="ECO:0000313" key="2">
    <source>
        <dbReference type="Proteomes" id="UP000652761"/>
    </source>
</evidence>
<accession>A0A843WS07</accession>